<dbReference type="PRINTS" id="PR00385">
    <property type="entry name" value="P450"/>
</dbReference>
<evidence type="ECO:0000256" key="7">
    <source>
        <dbReference type="RuleBase" id="RU000461"/>
    </source>
</evidence>
<feature type="binding site" evidence="11 12">
    <location>
        <position position="344"/>
    </location>
    <ligand>
        <name>heme b</name>
        <dbReference type="ChEBI" id="CHEBI:60344"/>
    </ligand>
</feature>
<evidence type="ECO:0000256" key="5">
    <source>
        <dbReference type="ARBA" id="ARBA00023004"/>
    </source>
</evidence>
<evidence type="ECO:0000256" key="3">
    <source>
        <dbReference type="ARBA" id="ARBA00022723"/>
    </source>
</evidence>
<keyword evidence="10" id="KW-1185">Reference proteome</keyword>
<evidence type="ECO:0007829" key="12">
    <source>
        <dbReference type="PDB" id="9KPU"/>
    </source>
</evidence>
<organism evidence="9 10">
    <name type="scientific">Actinomadura meyerae</name>
    <dbReference type="NCBI Taxonomy" id="240840"/>
    <lineage>
        <taxon>Bacteria</taxon>
        <taxon>Bacillati</taxon>
        <taxon>Actinomycetota</taxon>
        <taxon>Actinomycetes</taxon>
        <taxon>Streptosporangiales</taxon>
        <taxon>Thermomonosporaceae</taxon>
        <taxon>Actinomadura</taxon>
    </lineage>
</organism>
<protein>
    <submittedName>
        <fullName evidence="9">Cytochrome P450</fullName>
    </submittedName>
</protein>
<evidence type="ECO:0000313" key="9">
    <source>
        <dbReference type="EMBL" id="SNT52180.1"/>
    </source>
</evidence>
<reference evidence="11 12" key="2">
    <citation type="journal article" date="2025" name="Angew. Chem. Int. Ed.">
        <title>Cytochrome P450 Mediated Cyclohexane Ring Formation in Forazoline Biosynthesis.</title>
        <authorList>
            <person name="Chen X."/>
            <person name="Zhang Y."/>
            <person name="Li S."/>
            <person name="Liao W."/>
            <person name="Tao W."/>
            <person name="Deng Z."/>
            <person name="Bugni T.S."/>
            <person name="Su H."/>
            <person name="Zhang F."/>
        </authorList>
    </citation>
    <scope>X-RAY CRYSTALLOGRAPHY (1.85 ANGSTROMS) OF 5-397 IN COMPLEX WITH HEME B</scope>
</reference>
<proteinExistence type="evidence at protein level"/>
<dbReference type="InterPro" id="IPR002397">
    <property type="entry name" value="Cyt_P450_B"/>
</dbReference>
<dbReference type="InterPro" id="IPR036396">
    <property type="entry name" value="Cyt_P450_sf"/>
</dbReference>
<feature type="binding site" evidence="12">
    <location>
        <position position="97"/>
    </location>
    <ligand>
        <name>heme b</name>
        <dbReference type="ChEBI" id="CHEBI:60344"/>
    </ligand>
</feature>
<keyword evidence="11 12" id="KW-0002">3D-structure</keyword>
<dbReference type="PANTHER" id="PTHR46696:SF1">
    <property type="entry name" value="CYTOCHROME P450 YJIB-RELATED"/>
    <property type="match status" value="1"/>
</dbReference>
<dbReference type="CDD" id="cd11031">
    <property type="entry name" value="Cyp158A-like"/>
    <property type="match status" value="1"/>
</dbReference>
<dbReference type="InterPro" id="IPR001128">
    <property type="entry name" value="Cyt_P450"/>
</dbReference>
<dbReference type="GO" id="GO:0016705">
    <property type="term" value="F:oxidoreductase activity, acting on paired donors, with incorporation or reduction of molecular oxygen"/>
    <property type="evidence" value="ECO:0007669"/>
    <property type="project" value="InterPro"/>
</dbReference>
<reference evidence="9 10" key="1">
    <citation type="submission" date="2017-06" db="EMBL/GenBank/DDBJ databases">
        <authorList>
            <person name="Kim H.J."/>
            <person name="Triplett B.A."/>
        </authorList>
    </citation>
    <scope>NUCLEOTIDE SEQUENCE [LARGE SCALE GENOMIC DNA]</scope>
    <source>
        <strain evidence="9 10">DSM 44715</strain>
    </source>
</reference>
<dbReference type="GO" id="GO:0005506">
    <property type="term" value="F:iron ion binding"/>
    <property type="evidence" value="ECO:0007669"/>
    <property type="project" value="InterPro"/>
</dbReference>
<evidence type="ECO:0000256" key="8">
    <source>
        <dbReference type="SAM" id="MobiDB-lite"/>
    </source>
</evidence>
<keyword evidence="3 7" id="KW-0479">Metal-binding</keyword>
<dbReference type="SUPFAM" id="SSF48264">
    <property type="entry name" value="Cytochrome P450"/>
    <property type="match status" value="1"/>
</dbReference>
<evidence type="ECO:0000256" key="1">
    <source>
        <dbReference type="ARBA" id="ARBA00010617"/>
    </source>
</evidence>
<feature type="binding site" evidence="11 12">
    <location>
        <position position="288"/>
    </location>
    <ligand>
        <name>heme b</name>
        <dbReference type="ChEBI" id="CHEBI:60344"/>
    </ligand>
</feature>
<dbReference type="InterPro" id="IPR017972">
    <property type="entry name" value="Cyt_P450_CS"/>
</dbReference>
<dbReference type="GO" id="GO:0004497">
    <property type="term" value="F:monooxygenase activity"/>
    <property type="evidence" value="ECO:0007669"/>
    <property type="project" value="UniProtKB-KW"/>
</dbReference>
<keyword evidence="6 7" id="KW-0503">Monooxygenase</keyword>
<dbReference type="GO" id="GO:0020037">
    <property type="term" value="F:heme binding"/>
    <property type="evidence" value="ECO:0007669"/>
    <property type="project" value="InterPro"/>
</dbReference>
<dbReference type="PDB" id="9KPU">
    <property type="method" value="X-ray"/>
    <property type="resolution" value="2.30 A"/>
    <property type="chains" value="A/B=8-397"/>
</dbReference>
<dbReference type="Gene3D" id="1.10.630.10">
    <property type="entry name" value="Cytochrome P450"/>
    <property type="match status" value="1"/>
</dbReference>
<feature type="binding site" evidence="11 12">
    <location>
        <position position="346"/>
    </location>
    <ligand>
        <name>heme b</name>
        <dbReference type="ChEBI" id="CHEBI:60344"/>
        <note>axial binding residue</note>
    </ligand>
    <ligandPart>
        <name>Fe</name>
        <dbReference type="ChEBI" id="CHEBI:18248"/>
    </ligandPart>
</feature>
<keyword evidence="2 7" id="KW-0349">Heme</keyword>
<evidence type="ECO:0000313" key="10">
    <source>
        <dbReference type="Proteomes" id="UP000198318"/>
    </source>
</evidence>
<dbReference type="PANTHER" id="PTHR46696">
    <property type="entry name" value="P450, PUTATIVE (EUROFUNG)-RELATED"/>
    <property type="match status" value="1"/>
</dbReference>
<dbReference type="AlphaFoldDB" id="A0A239NBQ6"/>
<evidence type="ECO:0000256" key="6">
    <source>
        <dbReference type="ARBA" id="ARBA00023033"/>
    </source>
</evidence>
<dbReference type="Pfam" id="PF00067">
    <property type="entry name" value="p450"/>
    <property type="match status" value="2"/>
</dbReference>
<evidence type="ECO:0000256" key="4">
    <source>
        <dbReference type="ARBA" id="ARBA00023002"/>
    </source>
</evidence>
<dbReference type="PRINTS" id="PR00359">
    <property type="entry name" value="BP450"/>
</dbReference>
<dbReference type="PROSITE" id="PS00086">
    <property type="entry name" value="CYTOCHROME_P450"/>
    <property type="match status" value="1"/>
</dbReference>
<dbReference type="FunFam" id="1.10.630.10:FF:000018">
    <property type="entry name" value="Cytochrome P450 monooxygenase"/>
    <property type="match status" value="1"/>
</dbReference>
<accession>A0A239NBQ6</accession>
<dbReference type="Proteomes" id="UP000198318">
    <property type="component" value="Unassembled WGS sequence"/>
</dbReference>
<feature type="binding site" evidence="11 12">
    <location>
        <position position="93"/>
    </location>
    <ligand>
        <name>heme b</name>
        <dbReference type="ChEBI" id="CHEBI:60344"/>
    </ligand>
</feature>
<comment type="similarity">
    <text evidence="1 7">Belongs to the cytochrome P450 family.</text>
</comment>
<name>A0A239NBQ6_9ACTN</name>
<gene>
    <name evidence="9" type="ORF">SAMN05443665_103871</name>
</gene>
<dbReference type="PDB" id="9KPP">
    <property type="method" value="X-ray"/>
    <property type="resolution" value="1.85 A"/>
    <property type="chains" value="A=5-397"/>
</dbReference>
<dbReference type="OrthoDB" id="4133219at2"/>
<evidence type="ECO:0000256" key="2">
    <source>
        <dbReference type="ARBA" id="ARBA00022617"/>
    </source>
</evidence>
<feature type="region of interest" description="Disordered" evidence="8">
    <location>
        <begin position="1"/>
        <end position="33"/>
    </location>
</feature>
<sequence length="397" mass="43402">MTQQDEGIFAARPDGSPPPEFDERRRKSPLAPVTMPSGDEAVLAVRYKDVHAVLTSPAFSRAALLAPDAPRILPGEEFGEDPNALTNMDPPRHTRVRRILSDIFSPRHVKTWHPKIVAITERLAGDLVAAGPPADLIAAFTLPLPIQIMCELLGVPAGDRERFRTWTDMIISSTAFTAEERVGAAVEFSGYVRDLIERRRGREGDALVDALISAHDEGERLSEAELVHLTVMLIMAGYETTASVLARGVLSLLTTDQYGVLRDEPEIIPTAVEEVLRFGMPGDGGLLRMATKDVELPSGTVRAGQAVMPSMASANRDPEVFTDPERFDVRRAHCPHLTFGQGAHYCAGANLARHELQVALETLTRTLPGLRLDAAPEEIEWRSGLLLRAPLSLPVAW</sequence>
<keyword evidence="5 7" id="KW-0408">Iron</keyword>
<evidence type="ECO:0007829" key="11">
    <source>
        <dbReference type="PDB" id="9KPP"/>
    </source>
</evidence>
<dbReference type="RefSeq" id="WP_089329600.1">
    <property type="nucleotide sequence ID" value="NZ_FZOR01000038.1"/>
</dbReference>
<dbReference type="EMBL" id="FZOR01000038">
    <property type="protein sequence ID" value="SNT52180.1"/>
    <property type="molecule type" value="Genomic_DNA"/>
</dbReference>
<keyword evidence="4 7" id="KW-0560">Oxidoreductase</keyword>